<dbReference type="AlphaFoldDB" id="A0A5B7KHL8"/>
<evidence type="ECO:0000313" key="2">
    <source>
        <dbReference type="Proteomes" id="UP000324222"/>
    </source>
</evidence>
<name>A0A5B7KHL8_PORTR</name>
<sequence>MTCTEEDMSQEVTVANHQKRPCADAVEPGWSGNGARTGGPRVFQPRSLLPSTRRLDVEEACVCVCVCM</sequence>
<accession>A0A5B7KHL8</accession>
<protein>
    <submittedName>
        <fullName evidence="1">Uncharacterized protein</fullName>
    </submittedName>
</protein>
<evidence type="ECO:0000313" key="1">
    <source>
        <dbReference type="EMBL" id="MPD06344.1"/>
    </source>
</evidence>
<comment type="caution">
    <text evidence="1">The sequence shown here is derived from an EMBL/GenBank/DDBJ whole genome shotgun (WGS) entry which is preliminary data.</text>
</comment>
<organism evidence="1 2">
    <name type="scientific">Portunus trituberculatus</name>
    <name type="common">Swimming crab</name>
    <name type="synonym">Neptunus trituberculatus</name>
    <dbReference type="NCBI Taxonomy" id="210409"/>
    <lineage>
        <taxon>Eukaryota</taxon>
        <taxon>Metazoa</taxon>
        <taxon>Ecdysozoa</taxon>
        <taxon>Arthropoda</taxon>
        <taxon>Crustacea</taxon>
        <taxon>Multicrustacea</taxon>
        <taxon>Malacostraca</taxon>
        <taxon>Eumalacostraca</taxon>
        <taxon>Eucarida</taxon>
        <taxon>Decapoda</taxon>
        <taxon>Pleocyemata</taxon>
        <taxon>Brachyura</taxon>
        <taxon>Eubrachyura</taxon>
        <taxon>Portunoidea</taxon>
        <taxon>Portunidae</taxon>
        <taxon>Portuninae</taxon>
        <taxon>Portunus</taxon>
    </lineage>
</organism>
<gene>
    <name evidence="1" type="ORF">E2C01_102150</name>
</gene>
<reference evidence="1 2" key="1">
    <citation type="submission" date="2019-05" db="EMBL/GenBank/DDBJ databases">
        <title>Another draft genome of Portunus trituberculatus and its Hox gene families provides insights of decapod evolution.</title>
        <authorList>
            <person name="Jeong J.-H."/>
            <person name="Song I."/>
            <person name="Kim S."/>
            <person name="Choi T."/>
            <person name="Kim D."/>
            <person name="Ryu S."/>
            <person name="Kim W."/>
        </authorList>
    </citation>
    <scope>NUCLEOTIDE SEQUENCE [LARGE SCALE GENOMIC DNA]</scope>
    <source>
        <tissue evidence="1">Muscle</tissue>
    </source>
</reference>
<dbReference type="Proteomes" id="UP000324222">
    <property type="component" value="Unassembled WGS sequence"/>
</dbReference>
<proteinExistence type="predicted"/>
<dbReference type="EMBL" id="VSRR010150656">
    <property type="protein sequence ID" value="MPD06344.1"/>
    <property type="molecule type" value="Genomic_DNA"/>
</dbReference>
<keyword evidence="2" id="KW-1185">Reference proteome</keyword>